<sequence length="136" mass="15432">MVVISIRHERRGMSLETMEPTPTWDAEAHAETVDVLEQLDDLTFKIWGADWCKDCRAELPDFAAALDAAGVDEDRIEQYEVDRDKNGPLTEEYEVELIATIVVERDGGEIARFEEEEPVPAAIYLADQLRESELAH</sequence>
<dbReference type="SUPFAM" id="SSF52833">
    <property type="entry name" value="Thioredoxin-like"/>
    <property type="match status" value="1"/>
</dbReference>
<evidence type="ECO:0000313" key="2">
    <source>
        <dbReference type="EMBL" id="QSG02105.1"/>
    </source>
</evidence>
<keyword evidence="2" id="KW-0413">Isomerase</keyword>
<dbReference type="InterPro" id="IPR013766">
    <property type="entry name" value="Thioredoxin_domain"/>
</dbReference>
<dbReference type="Gene3D" id="3.40.30.10">
    <property type="entry name" value="Glutaredoxin"/>
    <property type="match status" value="1"/>
</dbReference>
<name>A0A897MV40_9EURY</name>
<evidence type="ECO:0000313" key="3">
    <source>
        <dbReference type="Proteomes" id="UP000663586"/>
    </source>
</evidence>
<protein>
    <submittedName>
        <fullName evidence="2">Thiol-disulfide isomerase or thioredoxin</fullName>
    </submittedName>
</protein>
<dbReference type="CDD" id="cd02947">
    <property type="entry name" value="TRX_family"/>
    <property type="match status" value="1"/>
</dbReference>
<dbReference type="Proteomes" id="UP000663586">
    <property type="component" value="Chromosome"/>
</dbReference>
<dbReference type="GO" id="GO:0016853">
    <property type="term" value="F:isomerase activity"/>
    <property type="evidence" value="ECO:0007669"/>
    <property type="project" value="UniProtKB-KW"/>
</dbReference>
<evidence type="ECO:0000259" key="1">
    <source>
        <dbReference type="PROSITE" id="PS51352"/>
    </source>
</evidence>
<dbReference type="KEGG" id="hara:AArcS_0882"/>
<dbReference type="AlphaFoldDB" id="A0A897MV40"/>
<dbReference type="Pfam" id="PF00085">
    <property type="entry name" value="Thioredoxin"/>
    <property type="match status" value="1"/>
</dbReference>
<dbReference type="InterPro" id="IPR036249">
    <property type="entry name" value="Thioredoxin-like_sf"/>
</dbReference>
<dbReference type="EMBL" id="CP064786">
    <property type="protein sequence ID" value="QSG02105.1"/>
    <property type="molecule type" value="Genomic_DNA"/>
</dbReference>
<dbReference type="PROSITE" id="PS51352">
    <property type="entry name" value="THIOREDOXIN_2"/>
    <property type="match status" value="1"/>
</dbReference>
<accession>A0A897MV40</accession>
<gene>
    <name evidence="2" type="primary">trxA3</name>
    <name evidence="2" type="ORF">AArcS_0882</name>
</gene>
<proteinExistence type="predicted"/>
<organism evidence="2 3">
    <name type="scientific">Natranaeroarchaeum sulfidigenes</name>
    <dbReference type="NCBI Taxonomy" id="2784880"/>
    <lineage>
        <taxon>Archaea</taxon>
        <taxon>Methanobacteriati</taxon>
        <taxon>Methanobacteriota</taxon>
        <taxon>Stenosarchaea group</taxon>
        <taxon>Halobacteria</taxon>
        <taxon>Halobacteriales</taxon>
        <taxon>Natronoarchaeaceae</taxon>
        <taxon>Natranaeroarchaeum</taxon>
    </lineage>
</organism>
<keyword evidence="3" id="KW-1185">Reference proteome</keyword>
<feature type="domain" description="Thioredoxin" evidence="1">
    <location>
        <begin position="15"/>
        <end position="136"/>
    </location>
</feature>
<reference evidence="2" key="1">
    <citation type="submission" date="2020-11" db="EMBL/GenBank/DDBJ databases">
        <title>Carbohydrate-dependent, anaerobic sulfur respiration: A novel catabolism in halophilic archaea.</title>
        <authorList>
            <person name="Sorokin D.Y."/>
            <person name="Messina E."/>
            <person name="Smedile F."/>
            <person name="La Cono V."/>
            <person name="Hallsworth J.E."/>
            <person name="Yakimov M.M."/>
        </authorList>
    </citation>
    <scope>NUCLEOTIDE SEQUENCE</scope>
    <source>
        <strain evidence="2">AArc-S</strain>
    </source>
</reference>